<gene>
    <name evidence="1" type="ORF">GCM10010171_51800</name>
</gene>
<protein>
    <recommendedName>
        <fullName evidence="3">J domain-containing protein</fullName>
    </recommendedName>
</protein>
<dbReference type="Proteomes" id="UP000660680">
    <property type="component" value="Unassembled WGS sequence"/>
</dbReference>
<evidence type="ECO:0008006" key="3">
    <source>
        <dbReference type="Google" id="ProtNLM"/>
    </source>
</evidence>
<proteinExistence type="predicted"/>
<reference evidence="1" key="1">
    <citation type="journal article" date="2014" name="Int. J. Syst. Evol. Microbiol.">
        <title>Complete genome sequence of Corynebacterium casei LMG S-19264T (=DSM 44701T), isolated from a smear-ripened cheese.</title>
        <authorList>
            <consortium name="US DOE Joint Genome Institute (JGI-PGF)"/>
            <person name="Walter F."/>
            <person name="Albersmeier A."/>
            <person name="Kalinowski J."/>
            <person name="Ruckert C."/>
        </authorList>
    </citation>
    <scope>NUCLEOTIDE SEQUENCE</scope>
    <source>
        <strain evidence="1">JCM 3276</strain>
    </source>
</reference>
<name>A0A918LI05_9PSEU</name>
<dbReference type="EMBL" id="BMRB01000005">
    <property type="protein sequence ID" value="GGS50275.1"/>
    <property type="molecule type" value="Genomic_DNA"/>
</dbReference>
<evidence type="ECO:0000313" key="1">
    <source>
        <dbReference type="EMBL" id="GGS50275.1"/>
    </source>
</evidence>
<sequence length="75" mass="8833">MTWRAEYREFIRRNHPDRGGDPEAFAAGLAELRARRDARFDAPVVGGADPPRGVRGAARRVRRWYTRRFRKPRVR</sequence>
<organism evidence="1 2">
    <name type="scientific">Actinokineospora fastidiosa</name>
    <dbReference type="NCBI Taxonomy" id="1816"/>
    <lineage>
        <taxon>Bacteria</taxon>
        <taxon>Bacillati</taxon>
        <taxon>Actinomycetota</taxon>
        <taxon>Actinomycetes</taxon>
        <taxon>Pseudonocardiales</taxon>
        <taxon>Pseudonocardiaceae</taxon>
        <taxon>Actinokineospora</taxon>
    </lineage>
</organism>
<dbReference type="InterPro" id="IPR036869">
    <property type="entry name" value="J_dom_sf"/>
</dbReference>
<comment type="caution">
    <text evidence="1">The sequence shown here is derived from an EMBL/GenBank/DDBJ whole genome shotgun (WGS) entry which is preliminary data.</text>
</comment>
<reference evidence="1" key="2">
    <citation type="submission" date="2020-09" db="EMBL/GenBank/DDBJ databases">
        <authorList>
            <person name="Sun Q."/>
            <person name="Ohkuma M."/>
        </authorList>
    </citation>
    <scope>NUCLEOTIDE SEQUENCE</scope>
    <source>
        <strain evidence="1">JCM 3276</strain>
    </source>
</reference>
<dbReference type="AlphaFoldDB" id="A0A918LI05"/>
<accession>A0A918LI05</accession>
<dbReference type="SUPFAM" id="SSF46565">
    <property type="entry name" value="Chaperone J-domain"/>
    <property type="match status" value="1"/>
</dbReference>
<evidence type="ECO:0000313" key="2">
    <source>
        <dbReference type="Proteomes" id="UP000660680"/>
    </source>
</evidence>
<dbReference type="RefSeq" id="WP_189213180.1">
    <property type="nucleotide sequence ID" value="NZ_BMRB01000005.1"/>
</dbReference>
<keyword evidence="2" id="KW-1185">Reference proteome</keyword>